<name>A0A8J3M4P2_9RHOB</name>
<evidence type="ECO:0000313" key="1">
    <source>
        <dbReference type="EMBL" id="GHF33371.1"/>
    </source>
</evidence>
<gene>
    <name evidence="1" type="ORF">GCM10017056_00980</name>
</gene>
<protein>
    <submittedName>
        <fullName evidence="1">Uncharacterized protein</fullName>
    </submittedName>
</protein>
<keyword evidence="2" id="KW-1185">Reference proteome</keyword>
<dbReference type="AlphaFoldDB" id="A0A8J3M4P2"/>
<reference evidence="1" key="2">
    <citation type="submission" date="2020-09" db="EMBL/GenBank/DDBJ databases">
        <authorList>
            <person name="Sun Q."/>
            <person name="Kim S."/>
        </authorList>
    </citation>
    <scope>NUCLEOTIDE SEQUENCE</scope>
    <source>
        <strain evidence="1">KCTC 42650</strain>
    </source>
</reference>
<reference evidence="1" key="1">
    <citation type="journal article" date="2014" name="Int. J. Syst. Evol. Microbiol.">
        <title>Complete genome sequence of Corynebacterium casei LMG S-19264T (=DSM 44701T), isolated from a smear-ripened cheese.</title>
        <authorList>
            <consortium name="US DOE Joint Genome Institute (JGI-PGF)"/>
            <person name="Walter F."/>
            <person name="Albersmeier A."/>
            <person name="Kalinowski J."/>
            <person name="Ruckert C."/>
        </authorList>
    </citation>
    <scope>NUCLEOTIDE SEQUENCE</scope>
    <source>
        <strain evidence="1">KCTC 42650</strain>
    </source>
</reference>
<dbReference type="EMBL" id="BNCJ01000001">
    <property type="protein sequence ID" value="GHF33371.1"/>
    <property type="molecule type" value="Genomic_DNA"/>
</dbReference>
<sequence>MNMLQLIARAVAPRPRQDDSALIAEQRHTDELRAELARRREQLLADTLKKGSDE</sequence>
<organism evidence="1 2">
    <name type="scientific">Seohaeicola zhoushanensis</name>
    <dbReference type="NCBI Taxonomy" id="1569283"/>
    <lineage>
        <taxon>Bacteria</taxon>
        <taxon>Pseudomonadati</taxon>
        <taxon>Pseudomonadota</taxon>
        <taxon>Alphaproteobacteria</taxon>
        <taxon>Rhodobacterales</taxon>
        <taxon>Roseobacteraceae</taxon>
        <taxon>Seohaeicola</taxon>
    </lineage>
</organism>
<dbReference type="Proteomes" id="UP000626220">
    <property type="component" value="Unassembled WGS sequence"/>
</dbReference>
<comment type="caution">
    <text evidence="1">The sequence shown here is derived from an EMBL/GenBank/DDBJ whole genome shotgun (WGS) entry which is preliminary data.</text>
</comment>
<proteinExistence type="predicted"/>
<evidence type="ECO:0000313" key="2">
    <source>
        <dbReference type="Proteomes" id="UP000626220"/>
    </source>
</evidence>
<accession>A0A8J3M4P2</accession>